<dbReference type="InterPro" id="IPR001387">
    <property type="entry name" value="Cro/C1-type_HTH"/>
</dbReference>
<keyword evidence="3" id="KW-1185">Reference proteome</keyword>
<dbReference type="Pfam" id="PF13560">
    <property type="entry name" value="HTH_31"/>
    <property type="match status" value="1"/>
</dbReference>
<dbReference type="EMBL" id="BAAAMJ010000042">
    <property type="protein sequence ID" value="GAA1925218.1"/>
    <property type="molecule type" value="Genomic_DNA"/>
</dbReference>
<dbReference type="RefSeq" id="WP_344263768.1">
    <property type="nucleotide sequence ID" value="NZ_BAAAMJ010000042.1"/>
</dbReference>
<comment type="caution">
    <text evidence="2">The sequence shown here is derived from an EMBL/GenBank/DDBJ whole genome shotgun (WGS) entry which is preliminary data.</text>
</comment>
<feature type="domain" description="HTH cro/C1-type" evidence="1">
    <location>
        <begin position="17"/>
        <end position="73"/>
    </location>
</feature>
<evidence type="ECO:0000313" key="2">
    <source>
        <dbReference type="EMBL" id="GAA1925218.1"/>
    </source>
</evidence>
<proteinExistence type="predicted"/>
<reference evidence="2 3" key="1">
    <citation type="journal article" date="2019" name="Int. J. Syst. Evol. Microbiol.">
        <title>The Global Catalogue of Microorganisms (GCM) 10K type strain sequencing project: providing services to taxonomists for standard genome sequencing and annotation.</title>
        <authorList>
            <consortium name="The Broad Institute Genomics Platform"/>
            <consortium name="The Broad Institute Genome Sequencing Center for Infectious Disease"/>
            <person name="Wu L."/>
            <person name="Ma J."/>
        </authorList>
    </citation>
    <scope>NUCLEOTIDE SEQUENCE [LARGE SCALE GENOMIC DNA]</scope>
    <source>
        <strain evidence="2 3">JCM 13581</strain>
    </source>
</reference>
<dbReference type="Gene3D" id="1.10.260.40">
    <property type="entry name" value="lambda repressor-like DNA-binding domains"/>
    <property type="match status" value="1"/>
</dbReference>
<dbReference type="Pfam" id="PF19054">
    <property type="entry name" value="DUF5753"/>
    <property type="match status" value="1"/>
</dbReference>
<dbReference type="Proteomes" id="UP001501303">
    <property type="component" value="Unassembled WGS sequence"/>
</dbReference>
<protein>
    <submittedName>
        <fullName evidence="2">Helix-turn-helix transcriptional regulator</fullName>
    </submittedName>
</protein>
<gene>
    <name evidence="2" type="ORF">GCM10009716_36810</name>
</gene>
<sequence>MTSAVGPAARMQIARGLIELRDRAELTQIQVAEVAGCSKATVSRYEDWTDRRRVKWATVKALAEACGGNAAEVAALVEMAKSQAAAGWWVGNPAVPEWLSPLVSFESLAGYELVTAPTLVPGLLQTRDYARALLSGQGLTGDRLDQETEARMQRQTVLDRGMRLWVILDETALRRQVGSASVMADQLGHLHEAGKRPTVDIQVLPFTAGPPCAPGQFLILGREDERDPRSSMAVVYLELPQRGVYLDDPDDVAAYKIMFNRLRAQASGTADTADLLTTVRQEYLR</sequence>
<dbReference type="InterPro" id="IPR043917">
    <property type="entry name" value="DUF5753"/>
</dbReference>
<name>A0ABN2PMI2_9ACTN</name>
<dbReference type="InterPro" id="IPR010982">
    <property type="entry name" value="Lambda_DNA-bd_dom_sf"/>
</dbReference>
<dbReference type="CDD" id="cd00093">
    <property type="entry name" value="HTH_XRE"/>
    <property type="match status" value="1"/>
</dbReference>
<evidence type="ECO:0000259" key="1">
    <source>
        <dbReference type="PROSITE" id="PS50943"/>
    </source>
</evidence>
<dbReference type="SUPFAM" id="SSF47413">
    <property type="entry name" value="lambda repressor-like DNA-binding domains"/>
    <property type="match status" value="1"/>
</dbReference>
<dbReference type="PROSITE" id="PS50943">
    <property type="entry name" value="HTH_CROC1"/>
    <property type="match status" value="1"/>
</dbReference>
<dbReference type="SMART" id="SM00530">
    <property type="entry name" value="HTH_XRE"/>
    <property type="match status" value="1"/>
</dbReference>
<organism evidence="2 3">
    <name type="scientific">Streptomyces sodiiphilus</name>
    <dbReference type="NCBI Taxonomy" id="226217"/>
    <lineage>
        <taxon>Bacteria</taxon>
        <taxon>Bacillati</taxon>
        <taxon>Actinomycetota</taxon>
        <taxon>Actinomycetes</taxon>
        <taxon>Kitasatosporales</taxon>
        <taxon>Streptomycetaceae</taxon>
        <taxon>Streptomyces</taxon>
    </lineage>
</organism>
<accession>A0ABN2PMI2</accession>
<evidence type="ECO:0000313" key="3">
    <source>
        <dbReference type="Proteomes" id="UP001501303"/>
    </source>
</evidence>